<evidence type="ECO:0000256" key="1">
    <source>
        <dbReference type="SAM" id="SignalP"/>
    </source>
</evidence>
<evidence type="ECO:0000313" key="2">
    <source>
        <dbReference type="EMBL" id="WXL26154.1"/>
    </source>
</evidence>
<dbReference type="Proteomes" id="UP001476583">
    <property type="component" value="Chromosome"/>
</dbReference>
<sequence length="139" mass="16119">MRFLVLLLMTLTLAGCASTPLPPHDPAQAWVTMHSSGGSLLMADRLDNKRWPDGRYYQLMPGEHELQTRFIFDVYNGGFAGLTEPYQVTCFIKFRYADFKAGQRYRLEARPWMMKAQAWMYDEQRNVLVKGKIDRCGVF</sequence>
<reference evidence="2 3" key="1">
    <citation type="submission" date="2024-03" db="EMBL/GenBank/DDBJ databases">
        <title>Complete genome of BD2.</title>
        <authorList>
            <person name="Cao G."/>
        </authorList>
    </citation>
    <scope>NUCLEOTIDE SEQUENCE [LARGE SCALE GENOMIC DNA]</scope>
    <source>
        <strain evidence="2 3">BD2</strain>
    </source>
</reference>
<dbReference type="PROSITE" id="PS51257">
    <property type="entry name" value="PROKAR_LIPOPROTEIN"/>
    <property type="match status" value="1"/>
</dbReference>
<organism evidence="2 3">
    <name type="scientific">Ectopseudomonas mendocina</name>
    <name type="common">Pseudomonas mendocina</name>
    <dbReference type="NCBI Taxonomy" id="300"/>
    <lineage>
        <taxon>Bacteria</taxon>
        <taxon>Pseudomonadati</taxon>
        <taxon>Pseudomonadota</taxon>
        <taxon>Gammaproteobacteria</taxon>
        <taxon>Pseudomonadales</taxon>
        <taxon>Pseudomonadaceae</taxon>
        <taxon>Ectopseudomonas</taxon>
    </lineage>
</organism>
<evidence type="ECO:0008006" key="4">
    <source>
        <dbReference type="Google" id="ProtNLM"/>
    </source>
</evidence>
<evidence type="ECO:0000313" key="3">
    <source>
        <dbReference type="Proteomes" id="UP001476583"/>
    </source>
</evidence>
<accession>A0ABZ2RLV1</accession>
<dbReference type="EMBL" id="CP148074">
    <property type="protein sequence ID" value="WXL26154.1"/>
    <property type="molecule type" value="Genomic_DNA"/>
</dbReference>
<keyword evidence="1" id="KW-0732">Signal</keyword>
<feature type="chain" id="PRO_5045309516" description="Lipoprotein" evidence="1">
    <location>
        <begin position="18"/>
        <end position="139"/>
    </location>
</feature>
<name>A0ABZ2RLV1_ECTME</name>
<keyword evidence="3" id="KW-1185">Reference proteome</keyword>
<gene>
    <name evidence="2" type="ORF">WG219_01310</name>
</gene>
<feature type="signal peptide" evidence="1">
    <location>
        <begin position="1"/>
        <end position="17"/>
    </location>
</feature>
<proteinExistence type="predicted"/>
<protein>
    <recommendedName>
        <fullName evidence="4">Lipoprotein</fullName>
    </recommendedName>
</protein>